<protein>
    <submittedName>
        <fullName evidence="4">DUF4091 domain-containing protein</fullName>
    </submittedName>
</protein>
<dbReference type="EMBL" id="JADILV010000014">
    <property type="protein sequence ID" value="MBO8482929.1"/>
    <property type="molecule type" value="Genomic_DNA"/>
</dbReference>
<evidence type="ECO:0000313" key="5">
    <source>
        <dbReference type="Proteomes" id="UP000725002"/>
    </source>
</evidence>
<gene>
    <name evidence="4" type="ORF">IAB75_02260</name>
</gene>
<reference evidence="4" key="2">
    <citation type="journal article" date="2021" name="PeerJ">
        <title>Extensive microbial diversity within the chicken gut microbiome revealed by metagenomics and culture.</title>
        <authorList>
            <person name="Gilroy R."/>
            <person name="Ravi A."/>
            <person name="Getino M."/>
            <person name="Pursley I."/>
            <person name="Horton D.L."/>
            <person name="Alikhan N.F."/>
            <person name="Baker D."/>
            <person name="Gharbi K."/>
            <person name="Hall N."/>
            <person name="Watson M."/>
            <person name="Adriaenssens E.M."/>
            <person name="Foster-Nyarko E."/>
            <person name="Jarju S."/>
            <person name="Secka A."/>
            <person name="Antonio M."/>
            <person name="Oren A."/>
            <person name="Chaudhuri R.R."/>
            <person name="La Ragione R."/>
            <person name="Hildebrand F."/>
            <person name="Pallen M.J."/>
        </authorList>
    </citation>
    <scope>NUCLEOTIDE SEQUENCE</scope>
    <source>
        <strain evidence="4">G3-8215</strain>
    </source>
</reference>
<organism evidence="4 5">
    <name type="scientific">Candidatus Cryptobacteroides avicola</name>
    <dbReference type="NCBI Taxonomy" id="2840757"/>
    <lineage>
        <taxon>Bacteria</taxon>
        <taxon>Pseudomonadati</taxon>
        <taxon>Bacteroidota</taxon>
        <taxon>Bacteroidia</taxon>
        <taxon>Bacteroidales</taxon>
        <taxon>Candidatus Cryptobacteroides</taxon>
    </lineage>
</organism>
<dbReference type="AlphaFoldDB" id="A0A940DQV9"/>
<dbReference type="Pfam" id="PF22680">
    <property type="entry name" value="Glyco_hydro_123_N_2"/>
    <property type="match status" value="1"/>
</dbReference>
<keyword evidence="1" id="KW-0732">Signal</keyword>
<evidence type="ECO:0000256" key="1">
    <source>
        <dbReference type="SAM" id="SignalP"/>
    </source>
</evidence>
<comment type="caution">
    <text evidence="4">The sequence shown here is derived from an EMBL/GenBank/DDBJ whole genome shotgun (WGS) entry which is preliminary data.</text>
</comment>
<name>A0A940DQV9_9BACT</name>
<proteinExistence type="predicted"/>
<reference evidence="4" key="1">
    <citation type="submission" date="2020-10" db="EMBL/GenBank/DDBJ databases">
        <authorList>
            <person name="Gilroy R."/>
        </authorList>
    </citation>
    <scope>NUCLEOTIDE SEQUENCE</scope>
    <source>
        <strain evidence="4">G3-8215</strain>
    </source>
</reference>
<dbReference type="Pfam" id="PF13320">
    <property type="entry name" value="GH123_cat"/>
    <property type="match status" value="1"/>
</dbReference>
<dbReference type="SUPFAM" id="SSF51445">
    <property type="entry name" value="(Trans)glycosidases"/>
    <property type="match status" value="1"/>
</dbReference>
<feature type="domain" description="Glycoside hydrolase 123 catalytic" evidence="2">
    <location>
        <begin position="248"/>
        <end position="558"/>
    </location>
</feature>
<sequence>MKTSSILSIAACLLLPFQALGQEPGHSQEQWKTQCGTPTGQDRFPIESYEELPQFVKPDAKEWESVKGTRISWGSTHERYAKTSVPMKNLSRLQGISGWRGEKVAAQAVVWSRDGLEELSFEISDFKGPKGQVIPSGQFEAGFVRYVMADEVRKDGNCGSREDRSLFDSTMVADCIDPYLKTAALAPMNTMPVWISCRIPQDIAPGTYKGKVIFKDGERTVGALDLNILADSHVLPEPSQWHFHLDLWQNPYAVARYYQVPVWSREHLEAMRPMMERLASAGQKVITASITHKPWNGQTYDWFESMVTWMKKADGSWAFCFDVFDMWVEFMMSCGIDRQINCYSMVPWSLSFKYFDMTTNTIKSVDSAPGEKAYDEVWTCLLKAFASHLKEKGWFDICTIAMDERPAEVMQKALNVIKKADPDFKVSLAGNYHPEIEDQLYDYCITINENFPEDVLERRRSEGRISTLYTCCAEGYPNTFTLSPLAEATWIPLYAAAKNVDGYLRWAFNSWTREPLLDSRFRTWAAGDTFLIYPGNRSSMRFEKLIEGIQAYEKIRILRNECRNGKDTGKTAQLEDALASLRIADLAETPASIAVDKIMVILKN</sequence>
<accession>A0A940DQV9</accession>
<dbReference type="InterPro" id="IPR053850">
    <property type="entry name" value="Glyco_hydro_123_N_2"/>
</dbReference>
<evidence type="ECO:0000259" key="2">
    <source>
        <dbReference type="Pfam" id="PF13320"/>
    </source>
</evidence>
<evidence type="ECO:0000259" key="3">
    <source>
        <dbReference type="Pfam" id="PF22680"/>
    </source>
</evidence>
<feature type="signal peptide" evidence="1">
    <location>
        <begin position="1"/>
        <end position="21"/>
    </location>
</feature>
<feature type="domain" description="Glycoside hydrolase 123 N-terminal" evidence="3">
    <location>
        <begin position="73"/>
        <end position="213"/>
    </location>
</feature>
<feature type="chain" id="PRO_5036829296" evidence="1">
    <location>
        <begin position="22"/>
        <end position="604"/>
    </location>
</feature>
<evidence type="ECO:0000313" key="4">
    <source>
        <dbReference type="EMBL" id="MBO8482929.1"/>
    </source>
</evidence>
<dbReference type="Proteomes" id="UP000725002">
    <property type="component" value="Unassembled WGS sequence"/>
</dbReference>
<dbReference type="InterPro" id="IPR017853">
    <property type="entry name" value="GH"/>
</dbReference>
<dbReference type="InterPro" id="IPR025150">
    <property type="entry name" value="GH123_cat"/>
</dbReference>